<dbReference type="Gene3D" id="1.10.150.20">
    <property type="entry name" value="5' to 3' exonuclease, C-terminal subdomain"/>
    <property type="match status" value="1"/>
</dbReference>
<dbReference type="Proteomes" id="UP000188929">
    <property type="component" value="Unassembled WGS sequence"/>
</dbReference>
<feature type="region of interest" description="Disordered" evidence="2">
    <location>
        <begin position="289"/>
        <end position="352"/>
    </location>
</feature>
<comment type="caution">
    <text evidence="3">The sequence shown here is derived from an EMBL/GenBank/DDBJ whole genome shotgun (WGS) entry which is preliminary data.</text>
</comment>
<dbReference type="RefSeq" id="WP_076814211.1">
    <property type="nucleotide sequence ID" value="NZ_MOMC01000011.1"/>
</dbReference>
<evidence type="ECO:0000256" key="1">
    <source>
        <dbReference type="SAM" id="Coils"/>
    </source>
</evidence>
<keyword evidence="1" id="KW-0175">Coiled coil</keyword>
<feature type="compositionally biased region" description="Low complexity" evidence="2">
    <location>
        <begin position="289"/>
        <end position="309"/>
    </location>
</feature>
<evidence type="ECO:0000256" key="2">
    <source>
        <dbReference type="SAM" id="MobiDB-lite"/>
    </source>
</evidence>
<keyword evidence="4" id="KW-1185">Reference proteome</keyword>
<feature type="non-terminal residue" evidence="3">
    <location>
        <position position="1"/>
    </location>
</feature>
<dbReference type="EMBL" id="MOMC01000011">
    <property type="protein sequence ID" value="ONH32354.1"/>
    <property type="molecule type" value="Genomic_DNA"/>
</dbReference>
<protein>
    <submittedName>
        <fullName evidence="3">Uncharacterized protein</fullName>
    </submittedName>
</protein>
<dbReference type="OrthoDB" id="9806499at2"/>
<proteinExistence type="predicted"/>
<evidence type="ECO:0000313" key="4">
    <source>
        <dbReference type="Proteomes" id="UP000188929"/>
    </source>
</evidence>
<name>A0A1V2IGQ8_9ACTN</name>
<feature type="region of interest" description="Disordered" evidence="2">
    <location>
        <begin position="229"/>
        <end position="270"/>
    </location>
</feature>
<organism evidence="3 4">
    <name type="scientific">Pseudofrankia asymbiotica</name>
    <dbReference type="NCBI Taxonomy" id="1834516"/>
    <lineage>
        <taxon>Bacteria</taxon>
        <taxon>Bacillati</taxon>
        <taxon>Actinomycetota</taxon>
        <taxon>Actinomycetes</taxon>
        <taxon>Frankiales</taxon>
        <taxon>Frankiaceae</taxon>
        <taxon>Pseudofrankia</taxon>
    </lineage>
</organism>
<feature type="coiled-coil region" evidence="1">
    <location>
        <begin position="118"/>
        <end position="184"/>
    </location>
</feature>
<reference evidence="4" key="1">
    <citation type="submission" date="2016-10" db="EMBL/GenBank/DDBJ databases">
        <title>Frankia sp. NRRL B-16386 Genome sequencing.</title>
        <authorList>
            <person name="Ghodhbane-Gtari F."/>
            <person name="Swanson E."/>
            <person name="Gueddou A."/>
            <person name="Hezbri K."/>
            <person name="Ktari K."/>
            <person name="Nouioui I."/>
            <person name="Morris K."/>
            <person name="Simpson S."/>
            <person name="Abebe-Akele F."/>
            <person name="Thomas K."/>
            <person name="Gtari M."/>
            <person name="Tisa L.S."/>
        </authorList>
    </citation>
    <scope>NUCLEOTIDE SEQUENCE [LARGE SCALE GENOMIC DNA]</scope>
    <source>
        <strain evidence="4">NRRL B-16386</strain>
    </source>
</reference>
<dbReference type="STRING" id="1834516.BL253_05590"/>
<dbReference type="AlphaFoldDB" id="A0A1V2IGQ8"/>
<gene>
    <name evidence="3" type="ORF">BL253_05590</name>
</gene>
<evidence type="ECO:0000313" key="3">
    <source>
        <dbReference type="EMBL" id="ONH32354.1"/>
    </source>
</evidence>
<sequence>TAYAETAYAETAYAETAYAETAYAETAYAETGRAEAAGDEVAEGQVVESRLAEGATARDAAFGGASADAGRATLDEDRIAVLTDRLLRQEERSSAENAELASRLAAAELWATASEGRVSAAERQAANAAEQVGAAQARMAQIEAELRGEAEGRDGQAGHLRAALAEAESRAARFSARLATVRTEAEDAAHRTAALGERLERRQAEWAAERAGLLQRIAEVEALAASWAAGATSTRTDTADGLDLPTGASSLDGMDGVDDLAPADGTSVPVAPAAQDTAVPEILGADEAATPGASEAAVPAAVPAEPRPAVSDRAVPLAASPGQPAKVPPAAAGGTSRPRPAEELPSWGGLAEPAVSTDNLKEIVGVGQVIEARLRALGITSFRQLATMGDTEVERLAARLEGFGSRIVSDDWVGQARELQVRYHNGL</sequence>
<accession>A0A1V2IGQ8</accession>